<keyword evidence="3" id="KW-1185">Reference proteome</keyword>
<name>A0A8J2K6F3_9HEXA</name>
<gene>
    <name evidence="2" type="ORF">AFUS01_LOCUS9489</name>
</gene>
<protein>
    <submittedName>
        <fullName evidence="2">Uncharacterized protein</fullName>
    </submittedName>
</protein>
<dbReference type="Proteomes" id="UP000708208">
    <property type="component" value="Unassembled WGS sequence"/>
</dbReference>
<organism evidence="2 3">
    <name type="scientific">Allacma fusca</name>
    <dbReference type="NCBI Taxonomy" id="39272"/>
    <lineage>
        <taxon>Eukaryota</taxon>
        <taxon>Metazoa</taxon>
        <taxon>Ecdysozoa</taxon>
        <taxon>Arthropoda</taxon>
        <taxon>Hexapoda</taxon>
        <taxon>Collembola</taxon>
        <taxon>Symphypleona</taxon>
        <taxon>Sminthuridae</taxon>
        <taxon>Allacma</taxon>
    </lineage>
</organism>
<feature type="transmembrane region" description="Helical" evidence="1">
    <location>
        <begin position="12"/>
        <end position="30"/>
    </location>
</feature>
<accession>A0A8J2K6F3</accession>
<keyword evidence="1" id="KW-0472">Membrane</keyword>
<dbReference type="AlphaFoldDB" id="A0A8J2K6F3"/>
<sequence>MSPIFKGVGYGSAYGTFCVVSYYCVLMAITV</sequence>
<feature type="non-terminal residue" evidence="2">
    <location>
        <position position="31"/>
    </location>
</feature>
<dbReference type="EMBL" id="CAJVCH010068336">
    <property type="protein sequence ID" value="CAG7720203.1"/>
    <property type="molecule type" value="Genomic_DNA"/>
</dbReference>
<keyword evidence="1" id="KW-0812">Transmembrane</keyword>
<reference evidence="2" key="1">
    <citation type="submission" date="2021-06" db="EMBL/GenBank/DDBJ databases">
        <authorList>
            <person name="Hodson N. C."/>
            <person name="Mongue J. A."/>
            <person name="Jaron S. K."/>
        </authorList>
    </citation>
    <scope>NUCLEOTIDE SEQUENCE</scope>
</reference>
<evidence type="ECO:0000313" key="3">
    <source>
        <dbReference type="Proteomes" id="UP000708208"/>
    </source>
</evidence>
<comment type="caution">
    <text evidence="2">The sequence shown here is derived from an EMBL/GenBank/DDBJ whole genome shotgun (WGS) entry which is preliminary data.</text>
</comment>
<evidence type="ECO:0000256" key="1">
    <source>
        <dbReference type="SAM" id="Phobius"/>
    </source>
</evidence>
<evidence type="ECO:0000313" key="2">
    <source>
        <dbReference type="EMBL" id="CAG7720203.1"/>
    </source>
</evidence>
<keyword evidence="1" id="KW-1133">Transmembrane helix</keyword>
<dbReference type="OrthoDB" id="6581954at2759"/>
<proteinExistence type="predicted"/>